<reference evidence="1 2" key="1">
    <citation type="journal article" date="2014" name="PLoS Genet.">
        <title>Analysis of the Phlebiopsis gigantea genome, transcriptome and secretome provides insight into its pioneer colonization strategies of wood.</title>
        <authorList>
            <person name="Hori C."/>
            <person name="Ishida T."/>
            <person name="Igarashi K."/>
            <person name="Samejima M."/>
            <person name="Suzuki H."/>
            <person name="Master E."/>
            <person name="Ferreira P."/>
            <person name="Ruiz-Duenas F.J."/>
            <person name="Held B."/>
            <person name="Canessa P."/>
            <person name="Larrondo L.F."/>
            <person name="Schmoll M."/>
            <person name="Druzhinina I.S."/>
            <person name="Kubicek C.P."/>
            <person name="Gaskell J.A."/>
            <person name="Kersten P."/>
            <person name="St John F."/>
            <person name="Glasner J."/>
            <person name="Sabat G."/>
            <person name="Splinter BonDurant S."/>
            <person name="Syed K."/>
            <person name="Yadav J."/>
            <person name="Mgbeahuruike A.C."/>
            <person name="Kovalchuk A."/>
            <person name="Asiegbu F.O."/>
            <person name="Lackner G."/>
            <person name="Hoffmeister D."/>
            <person name="Rencoret J."/>
            <person name="Gutierrez A."/>
            <person name="Sun H."/>
            <person name="Lindquist E."/>
            <person name="Barry K."/>
            <person name="Riley R."/>
            <person name="Grigoriev I.V."/>
            <person name="Henrissat B."/>
            <person name="Kues U."/>
            <person name="Berka R.M."/>
            <person name="Martinez A.T."/>
            <person name="Covert S.F."/>
            <person name="Blanchette R.A."/>
            <person name="Cullen D."/>
        </authorList>
    </citation>
    <scope>NUCLEOTIDE SEQUENCE [LARGE SCALE GENOMIC DNA]</scope>
    <source>
        <strain evidence="1 2">11061_1 CR5-6</strain>
    </source>
</reference>
<keyword evidence="2" id="KW-1185">Reference proteome</keyword>
<sequence>MPHSPFHHRRTHAKKDAGNPKYVVAHHMVGNTYPYTVNDWLSDINQAHAAGIDAFALNIGSDSWQPTQVGNAYTAAQQSGTGFKLFISFDMSVLPCDSPDAAGALRNYISTYASHPNQLKYNGRSFASTFSGETCTFGQDNVQDGWRTQFTAHPDVTAAGGVHFVPAFFIDPATFGQYSGAANGMFNWNSGWPIELTTQTAQNDLNPLGASLTSLASQTVSTVVSALAKFVGATDTDSQYVNGLKSLNSDDGSPTYMGAVSPWFFTHYGADTYNKNWIYYAGSHLYPTRWDSIFQNRDMYDLVEICTWNDFGESHYIGPIHGAQPNSQAWVDGFDHTAWLDMTNYFATGYKTGSYPVITEDKLYLWARPHPSNANAPDPVGKPDNFQLDQDVLWAVVFATAPGTVTLHTSDTTSQTFSVTAGVNKLSTNLTPGGYMRGTLARNGQTVIDFTPQGYTFDANPQTYNYNAFTAFAGANSQPTSSVSGNSTTATA</sequence>
<dbReference type="HOGENOM" id="CLU_019141_4_0_1"/>
<dbReference type="OrthoDB" id="3257981at2759"/>
<dbReference type="Pfam" id="PF03659">
    <property type="entry name" value="Glyco_hydro_71"/>
    <property type="match status" value="1"/>
</dbReference>
<evidence type="ECO:0000313" key="2">
    <source>
        <dbReference type="Proteomes" id="UP000053257"/>
    </source>
</evidence>
<keyword evidence="1" id="KW-0378">Hydrolase</keyword>
<dbReference type="EMBL" id="KN840545">
    <property type="protein sequence ID" value="KIP05382.1"/>
    <property type="molecule type" value="Genomic_DNA"/>
</dbReference>
<dbReference type="InterPro" id="IPR005197">
    <property type="entry name" value="Glyco_hydro_71"/>
</dbReference>
<dbReference type="AlphaFoldDB" id="A0A0C3S538"/>
<dbReference type="Proteomes" id="UP000053257">
    <property type="component" value="Unassembled WGS sequence"/>
</dbReference>
<dbReference type="GO" id="GO:0051118">
    <property type="term" value="F:glucan endo-1,3-alpha-glucosidase activity"/>
    <property type="evidence" value="ECO:0007669"/>
    <property type="project" value="InterPro"/>
</dbReference>
<protein>
    <submittedName>
        <fullName evidence="1">Glycoside hydrolase family 71 protein</fullName>
    </submittedName>
</protein>
<gene>
    <name evidence="1" type="primary">PHLGI25136</name>
    <name evidence="1" type="ORF">PHLGIDRAFT_25136</name>
</gene>
<evidence type="ECO:0000313" key="1">
    <source>
        <dbReference type="EMBL" id="KIP05382.1"/>
    </source>
</evidence>
<dbReference type="CDD" id="cd11577">
    <property type="entry name" value="GH71"/>
    <property type="match status" value="1"/>
</dbReference>
<name>A0A0C3S538_PHLG1</name>
<dbReference type="STRING" id="745531.A0A0C3S538"/>
<proteinExistence type="predicted"/>
<organism evidence="1 2">
    <name type="scientific">Phlebiopsis gigantea (strain 11061_1 CR5-6)</name>
    <name type="common">White-rot fungus</name>
    <name type="synonym">Peniophora gigantea</name>
    <dbReference type="NCBI Taxonomy" id="745531"/>
    <lineage>
        <taxon>Eukaryota</taxon>
        <taxon>Fungi</taxon>
        <taxon>Dikarya</taxon>
        <taxon>Basidiomycota</taxon>
        <taxon>Agaricomycotina</taxon>
        <taxon>Agaricomycetes</taxon>
        <taxon>Polyporales</taxon>
        <taxon>Phanerochaetaceae</taxon>
        <taxon>Phlebiopsis</taxon>
    </lineage>
</organism>
<dbReference type="Gene3D" id="3.20.20.80">
    <property type="entry name" value="Glycosidases"/>
    <property type="match status" value="1"/>
</dbReference>
<accession>A0A0C3S538</accession>